<dbReference type="Pfam" id="PF01633">
    <property type="entry name" value="Choline_kinase"/>
    <property type="match status" value="1"/>
</dbReference>
<dbReference type="OrthoDB" id="5835829at2759"/>
<reference evidence="7 8" key="1">
    <citation type="journal article" date="2016" name="Sci. Rep.">
        <title>Penicillium arizonense, a new, genome sequenced fungal species, reveals a high chemical diversity in secreted metabolites.</title>
        <authorList>
            <person name="Grijseels S."/>
            <person name="Nielsen J.C."/>
            <person name="Randelovic M."/>
            <person name="Nielsen J."/>
            <person name="Nielsen K.F."/>
            <person name="Workman M."/>
            <person name="Frisvad J.C."/>
        </authorList>
    </citation>
    <scope>NUCLEOTIDE SEQUENCE [LARGE SCALE GENOMIC DNA]</scope>
    <source>
        <strain evidence="7 8">CBS 141311</strain>
    </source>
</reference>
<comment type="subcellular location">
    <subcellularLocation>
        <location evidence="1">Endomembrane system</location>
        <topology evidence="1">Peripheral membrane protein</topology>
    </subcellularLocation>
</comment>
<keyword evidence="3" id="KW-0443">Lipid metabolism</keyword>
<dbReference type="STRING" id="1835702.A0A1F5LVR4"/>
<keyword evidence="2" id="KW-0808">Transferase</keyword>
<dbReference type="InterPro" id="IPR010610">
    <property type="entry name" value="EryCIII-like_C"/>
</dbReference>
<feature type="region of interest" description="Disordered" evidence="4">
    <location>
        <begin position="1026"/>
        <end position="1052"/>
    </location>
</feature>
<name>A0A1F5LVR4_PENAI</name>
<evidence type="ECO:0000259" key="6">
    <source>
        <dbReference type="Pfam" id="PF06722"/>
    </source>
</evidence>
<dbReference type="SUPFAM" id="SSF56112">
    <property type="entry name" value="Protein kinase-like (PK-like)"/>
    <property type="match status" value="1"/>
</dbReference>
<sequence length="1232" mass="136805">MATLAPIPVVLPQDKVPTKTNVRDIIGSFLPEWRSVDPDSLTISYHASFVNAHCPVERPRPATDVSAEPLKVFIKFHNNTGGDPEVFKYLVPSKQEEAIISYKYGQSGLGAKVYGFFQTQDGTLGRIDEFLDARNMEPEDVENTIIRADVAKALATLNTLDTSLENKTMKPSCEAMMNGLKKYHNMDKLKALGKEGGISVDNLVDYDFVTRLRKVLNQLEAMEGKTGWCMHDVQFMNVMVKNHPKEEESRVALIDFEFVMPNYRALDIGGHFMQKMFKWFDEESKIANCRKYTGEEKRHFCQEYAIQWNLLTGDSDTGDQVFLESEYGYLLALAFDIHMMLWFMSEENDKDPLNLLGLNKLFEEFVDHQTPFCEISRSNDDLGNITETLLLVFTACYQEPLPSYLLVDFTHELFLLPIIFATKKCNMEAYGNSDEPAPSYRWAAEDHELISQSADVRADGRIDVNLDSVISRNIAKSIAQVIDLQQEDLHNPPPSYEDQQKVPPFAFDLQLNIVIQIVGSRGDVQPFVALGNELQKHGHRVRIATHDVFADFVTQSGLEFFPIGGNPVELMAYMVKNPGLLPQMETLRSGEIQKKRAMVRTMLDGCWRSCIENDPISNEPFVADAIIANPPSFAHIHCAQALSIPLHLMFTMPWSSTREFPHPLANLKPSRMDPSIANLVSFGVAEWLTWQGLGDVINKWRATLDLEPIAMVQGPSLAESLKIPFTYCWSPALVPKPMDWPAHIDVCGFFFRDQPIYKPSEELMTFLESGLPPVYIGFGSIVVEEPQSLTNAVLRAVARAGVRAIVSRGWSNLGGGSPNSKDVFYLDDCPHEWLFQRVAAVVHHGGAGTTACGLFNGRPTVVVPFFGDQPFWGDMIARAGAGPRPIPQASLNARNLADAIRFCLTAEANEAAQKISMKMQTESGLNAAVESFYRHLPAQRMRCQIMPKQAAVWTYTKSKRQIKLSKPAVQTLIDHSKIEVKHLRCHDINPLIIENRRWDPLTGILSATATTGSNMLKSTTGMNTTLRDLQPLSSTSSISTSGQQSGKRGGKSASTAISMAGAFLGGFGKFTGTYFKGVVVDIPHAAAEGFRQVPRLYGEEPKDYGTIDGWKSGAVFGGRNFVDGMTDGFKGLVTEPYQGAKEEGALGAVKGFAKGTIGFATKIPSAGLGLVAYPFQGIAKSIESTVRSKTRKAVINARLKDGYSLTQRQNMTPEEQNYVLRTFETLLRGTST</sequence>
<feature type="compositionally biased region" description="Low complexity" evidence="4">
    <location>
        <begin position="1033"/>
        <end position="1046"/>
    </location>
</feature>
<dbReference type="Pfam" id="PF03033">
    <property type="entry name" value="Glyco_transf_28"/>
    <property type="match status" value="1"/>
</dbReference>
<dbReference type="Gene3D" id="3.30.200.20">
    <property type="entry name" value="Phosphorylase Kinase, domain 1"/>
    <property type="match status" value="1"/>
</dbReference>
<dbReference type="PANTHER" id="PTHR48050">
    <property type="entry name" value="STEROL 3-BETA-GLUCOSYLTRANSFERASE"/>
    <property type="match status" value="1"/>
</dbReference>
<evidence type="ECO:0000313" key="7">
    <source>
        <dbReference type="EMBL" id="OGE57232.1"/>
    </source>
</evidence>
<dbReference type="PANTHER" id="PTHR48050:SF27">
    <property type="entry name" value="GLUCOSYLTRANSFERASE, PUTATIVE (AFU_ORTHOLOGUE AFUA_7G04880)-RELATED"/>
    <property type="match status" value="1"/>
</dbReference>
<dbReference type="Proteomes" id="UP000177622">
    <property type="component" value="Unassembled WGS sequence"/>
</dbReference>
<evidence type="ECO:0000256" key="2">
    <source>
        <dbReference type="ARBA" id="ARBA00022679"/>
    </source>
</evidence>
<organism evidence="7 8">
    <name type="scientific">Penicillium arizonense</name>
    <dbReference type="NCBI Taxonomy" id="1835702"/>
    <lineage>
        <taxon>Eukaryota</taxon>
        <taxon>Fungi</taxon>
        <taxon>Dikarya</taxon>
        <taxon>Ascomycota</taxon>
        <taxon>Pezizomycotina</taxon>
        <taxon>Eurotiomycetes</taxon>
        <taxon>Eurotiomycetidae</taxon>
        <taxon>Eurotiales</taxon>
        <taxon>Aspergillaceae</taxon>
        <taxon>Penicillium</taxon>
    </lineage>
</organism>
<proteinExistence type="predicted"/>
<evidence type="ECO:0000256" key="4">
    <source>
        <dbReference type="SAM" id="MobiDB-lite"/>
    </source>
</evidence>
<dbReference type="FunFam" id="3.40.50.2000:FF:000100">
    <property type="entry name" value="Glycosyltransferase family 1 protein"/>
    <property type="match status" value="1"/>
</dbReference>
<feature type="domain" description="Glycosyltransferase family 28 N-terminal" evidence="5">
    <location>
        <begin position="513"/>
        <end position="660"/>
    </location>
</feature>
<protein>
    <submittedName>
        <fullName evidence="7">Uncharacterized protein</fullName>
    </submittedName>
</protein>
<dbReference type="Gene3D" id="3.40.50.2000">
    <property type="entry name" value="Glycogen Phosphorylase B"/>
    <property type="match status" value="2"/>
</dbReference>
<dbReference type="SUPFAM" id="SSF53756">
    <property type="entry name" value="UDP-Glycosyltransferase/glycogen phosphorylase"/>
    <property type="match status" value="1"/>
</dbReference>
<feature type="domain" description="Erythromycin biosynthesis protein CIII-like C-terminal" evidence="6">
    <location>
        <begin position="827"/>
        <end position="919"/>
    </location>
</feature>
<comment type="caution">
    <text evidence="7">The sequence shown here is derived from an EMBL/GenBank/DDBJ whole genome shotgun (WGS) entry which is preliminary data.</text>
</comment>
<dbReference type="GO" id="GO:0006629">
    <property type="term" value="P:lipid metabolic process"/>
    <property type="evidence" value="ECO:0007669"/>
    <property type="project" value="UniProtKB-KW"/>
</dbReference>
<evidence type="ECO:0000313" key="8">
    <source>
        <dbReference type="Proteomes" id="UP000177622"/>
    </source>
</evidence>
<evidence type="ECO:0000256" key="1">
    <source>
        <dbReference type="ARBA" id="ARBA00004184"/>
    </source>
</evidence>
<keyword evidence="8" id="KW-1185">Reference proteome</keyword>
<accession>A0A1F5LVR4</accession>
<dbReference type="InterPro" id="IPR050426">
    <property type="entry name" value="Glycosyltransferase_28"/>
</dbReference>
<dbReference type="EMBL" id="LXJU01000002">
    <property type="protein sequence ID" value="OGE57232.1"/>
    <property type="molecule type" value="Genomic_DNA"/>
</dbReference>
<dbReference type="Gene3D" id="3.90.1200.10">
    <property type="match status" value="1"/>
</dbReference>
<evidence type="ECO:0000256" key="3">
    <source>
        <dbReference type="ARBA" id="ARBA00023098"/>
    </source>
</evidence>
<dbReference type="Pfam" id="PF06722">
    <property type="entry name" value="EryCIII-like_C"/>
    <property type="match status" value="1"/>
</dbReference>
<dbReference type="GO" id="GO:0005975">
    <property type="term" value="P:carbohydrate metabolic process"/>
    <property type="evidence" value="ECO:0007669"/>
    <property type="project" value="InterPro"/>
</dbReference>
<dbReference type="RefSeq" id="XP_022492659.1">
    <property type="nucleotide sequence ID" value="XM_022627922.1"/>
</dbReference>
<dbReference type="GeneID" id="34572656"/>
<dbReference type="GO" id="GO:0012505">
    <property type="term" value="C:endomembrane system"/>
    <property type="evidence" value="ECO:0007669"/>
    <property type="project" value="UniProtKB-SubCell"/>
</dbReference>
<dbReference type="CDD" id="cd03784">
    <property type="entry name" value="GT1_Gtf-like"/>
    <property type="match status" value="1"/>
</dbReference>
<dbReference type="AlphaFoldDB" id="A0A1F5LVR4"/>
<evidence type="ECO:0000259" key="5">
    <source>
        <dbReference type="Pfam" id="PF03033"/>
    </source>
</evidence>
<gene>
    <name evidence="7" type="ORF">PENARI_c002G11440</name>
</gene>
<dbReference type="InterPro" id="IPR002213">
    <property type="entry name" value="UDP_glucos_trans"/>
</dbReference>
<dbReference type="FunFam" id="3.40.50.2000:FF:000009">
    <property type="entry name" value="Sterol 3-beta-glucosyltransferase UGT80A2"/>
    <property type="match status" value="1"/>
</dbReference>
<dbReference type="GO" id="GO:0016906">
    <property type="term" value="F:sterol 3-beta-glucosyltransferase activity"/>
    <property type="evidence" value="ECO:0007669"/>
    <property type="project" value="UniProtKB-ARBA"/>
</dbReference>
<dbReference type="InterPro" id="IPR004276">
    <property type="entry name" value="GlycoTrans_28_N"/>
</dbReference>
<dbReference type="InterPro" id="IPR011009">
    <property type="entry name" value="Kinase-like_dom_sf"/>
</dbReference>